<dbReference type="RefSeq" id="WP_123192155.1">
    <property type="nucleotide sequence ID" value="NZ_QICD01000010.1"/>
</dbReference>
<dbReference type="AlphaFoldDB" id="A0A3N0B9N6"/>
<comment type="caution">
    <text evidence="9">The sequence shown here is derived from an EMBL/GenBank/DDBJ whole genome shotgun (WGS) entry which is preliminary data.</text>
</comment>
<dbReference type="Pfam" id="PF12800">
    <property type="entry name" value="Fer4_4"/>
    <property type="match status" value="1"/>
</dbReference>
<dbReference type="SUPFAM" id="SSF54862">
    <property type="entry name" value="4Fe-4S ferredoxins"/>
    <property type="match status" value="1"/>
</dbReference>
<evidence type="ECO:0000256" key="1">
    <source>
        <dbReference type="ARBA" id="ARBA00022448"/>
    </source>
</evidence>
<keyword evidence="2" id="KW-0004">4Fe-4S</keyword>
<keyword evidence="1" id="KW-0813">Transport</keyword>
<dbReference type="GO" id="GO:0051539">
    <property type="term" value="F:4 iron, 4 sulfur cluster binding"/>
    <property type="evidence" value="ECO:0007669"/>
    <property type="project" value="UniProtKB-KW"/>
</dbReference>
<evidence type="ECO:0000259" key="8">
    <source>
        <dbReference type="PROSITE" id="PS51379"/>
    </source>
</evidence>
<feature type="domain" description="4Fe-4S ferredoxin-type" evidence="8">
    <location>
        <begin position="56"/>
        <end position="88"/>
    </location>
</feature>
<keyword evidence="10" id="KW-1185">Reference proteome</keyword>
<accession>A0A3N0B9N6</accession>
<name>A0A3N0B9N6_9ACTN</name>
<evidence type="ECO:0000313" key="10">
    <source>
        <dbReference type="Proteomes" id="UP000278632"/>
    </source>
</evidence>
<evidence type="ECO:0000256" key="5">
    <source>
        <dbReference type="ARBA" id="ARBA00022982"/>
    </source>
</evidence>
<dbReference type="Pfam" id="PF13247">
    <property type="entry name" value="Fer4_11"/>
    <property type="match status" value="1"/>
</dbReference>
<evidence type="ECO:0000256" key="2">
    <source>
        <dbReference type="ARBA" id="ARBA00022485"/>
    </source>
</evidence>
<keyword evidence="4" id="KW-0677">Repeat</keyword>
<gene>
    <name evidence="9" type="ORF">DMP08_06585</name>
</gene>
<feature type="domain" description="4Fe-4S ferredoxin-type" evidence="8">
    <location>
        <begin position="3"/>
        <end position="31"/>
    </location>
</feature>
<proteinExistence type="predicted"/>
<reference evidence="10" key="1">
    <citation type="submission" date="2018-05" db="EMBL/GenBank/DDBJ databases">
        <title>Genome Sequencing of selected type strains of the family Eggerthellaceae.</title>
        <authorList>
            <person name="Danylec N."/>
            <person name="Stoll D.A."/>
            <person name="Doetsch A."/>
            <person name="Huch M."/>
        </authorList>
    </citation>
    <scope>NUCLEOTIDE SEQUENCE [LARGE SCALE GENOMIC DNA]</scope>
    <source>
        <strain evidence="10">DSM 16106</strain>
    </source>
</reference>
<dbReference type="EMBL" id="QICD01000010">
    <property type="protein sequence ID" value="RNL44087.1"/>
    <property type="molecule type" value="Genomic_DNA"/>
</dbReference>
<organism evidence="9 10">
    <name type="scientific">Paraeggerthella hongkongensis</name>
    <dbReference type="NCBI Taxonomy" id="230658"/>
    <lineage>
        <taxon>Bacteria</taxon>
        <taxon>Bacillati</taxon>
        <taxon>Actinomycetota</taxon>
        <taxon>Coriobacteriia</taxon>
        <taxon>Eggerthellales</taxon>
        <taxon>Eggerthellaceae</taxon>
        <taxon>Paraeggerthella</taxon>
    </lineage>
</organism>
<dbReference type="InterPro" id="IPR050954">
    <property type="entry name" value="ET_IronSulfur_Cluster-Binding"/>
</dbReference>
<evidence type="ECO:0000256" key="6">
    <source>
        <dbReference type="ARBA" id="ARBA00023004"/>
    </source>
</evidence>
<keyword evidence="6" id="KW-0408">Iron</keyword>
<evidence type="ECO:0000256" key="3">
    <source>
        <dbReference type="ARBA" id="ARBA00022723"/>
    </source>
</evidence>
<feature type="domain" description="4Fe-4S ferredoxin-type" evidence="8">
    <location>
        <begin position="89"/>
        <end position="118"/>
    </location>
</feature>
<dbReference type="OrthoDB" id="9779457at2"/>
<keyword evidence="7" id="KW-0411">Iron-sulfur</keyword>
<dbReference type="PROSITE" id="PS00198">
    <property type="entry name" value="4FE4S_FER_1"/>
    <property type="match status" value="1"/>
</dbReference>
<dbReference type="InterPro" id="IPR017896">
    <property type="entry name" value="4Fe4S_Fe-S-bd"/>
</dbReference>
<keyword evidence="3" id="KW-0479">Metal-binding</keyword>
<dbReference type="PROSITE" id="PS51379">
    <property type="entry name" value="4FE4S_FER_2"/>
    <property type="match status" value="3"/>
</dbReference>
<dbReference type="PANTHER" id="PTHR43177:SF5">
    <property type="entry name" value="ANAEROBIC DIMETHYL SULFOXIDE REDUCTASE CHAIN B-RELATED"/>
    <property type="match status" value="1"/>
</dbReference>
<evidence type="ECO:0000256" key="4">
    <source>
        <dbReference type="ARBA" id="ARBA00022737"/>
    </source>
</evidence>
<dbReference type="Proteomes" id="UP000278632">
    <property type="component" value="Unassembled WGS sequence"/>
</dbReference>
<sequence length="208" mass="22472">MPRGFFFDNTRCTGCRTCALACKDYHDHGPDLAFRMVLDYEGGSWTRSADATLSQDAYAYHISIACNHCNSPVCTQVCPTGAMHKDDLDLVWPDARKCIGCGYCTMACPYHAPHIDQKLKRSSKCDGCRTRVANDQAPICVEACPVRALDFAAAGALAERHPDAVRSIMPLPPEGATDPNLFILPSPAAERAADGNGRIANRPEAGLA</sequence>
<dbReference type="CDD" id="cd16371">
    <property type="entry name" value="DMSOR_beta_like"/>
    <property type="match status" value="1"/>
</dbReference>
<dbReference type="Gene3D" id="3.30.70.20">
    <property type="match status" value="2"/>
</dbReference>
<dbReference type="PANTHER" id="PTHR43177">
    <property type="entry name" value="PROTEIN NRFC"/>
    <property type="match status" value="1"/>
</dbReference>
<evidence type="ECO:0000256" key="7">
    <source>
        <dbReference type="ARBA" id="ARBA00023014"/>
    </source>
</evidence>
<dbReference type="GO" id="GO:0046872">
    <property type="term" value="F:metal ion binding"/>
    <property type="evidence" value="ECO:0007669"/>
    <property type="project" value="UniProtKB-KW"/>
</dbReference>
<dbReference type="InterPro" id="IPR017900">
    <property type="entry name" value="4Fe4S_Fe_S_CS"/>
</dbReference>
<keyword evidence="5" id="KW-0249">Electron transport</keyword>
<evidence type="ECO:0000313" key="9">
    <source>
        <dbReference type="EMBL" id="RNL44087.1"/>
    </source>
</evidence>
<protein>
    <submittedName>
        <fullName evidence="9">4Fe-4S ferredoxin</fullName>
    </submittedName>
</protein>